<dbReference type="Gene3D" id="3.40.50.880">
    <property type="match status" value="1"/>
</dbReference>
<organism evidence="4 5">
    <name type="scientific">Pseudidiomarina taiwanensis</name>
    <dbReference type="NCBI Taxonomy" id="337250"/>
    <lineage>
        <taxon>Bacteria</taxon>
        <taxon>Pseudomonadati</taxon>
        <taxon>Pseudomonadota</taxon>
        <taxon>Gammaproteobacteria</taxon>
        <taxon>Alteromonadales</taxon>
        <taxon>Idiomarinaceae</taxon>
        <taxon>Pseudidiomarina</taxon>
    </lineage>
</organism>
<dbReference type="GO" id="GO:0006508">
    <property type="term" value="P:proteolysis"/>
    <property type="evidence" value="ECO:0007669"/>
    <property type="project" value="InterPro"/>
</dbReference>
<comment type="caution">
    <text evidence="4">The sequence shown here is derived from an EMBL/GenBank/DDBJ whole genome shotgun (WGS) entry which is preliminary data.</text>
</comment>
<reference evidence="4 5" key="1">
    <citation type="journal article" date="2011" name="Front. Microbiol.">
        <title>Genomic signatures of strain selection and enhancement in Bacillus atrophaeus var. globigii, a historical biowarfare simulant.</title>
        <authorList>
            <person name="Gibbons H.S."/>
            <person name="Broomall S.M."/>
            <person name="McNew L.A."/>
            <person name="Daligault H."/>
            <person name="Chapman C."/>
            <person name="Bruce D."/>
            <person name="Karavis M."/>
            <person name="Krepps M."/>
            <person name="McGregor P.A."/>
            <person name="Hong C."/>
            <person name="Park K.H."/>
            <person name="Akmal A."/>
            <person name="Feldman A."/>
            <person name="Lin J.S."/>
            <person name="Chang W.E."/>
            <person name="Higgs B.W."/>
            <person name="Demirev P."/>
            <person name="Lindquist J."/>
            <person name="Liem A."/>
            <person name="Fochler E."/>
            <person name="Read T.D."/>
            <person name="Tapia R."/>
            <person name="Johnson S."/>
            <person name="Bishop-Lilly K.A."/>
            <person name="Detter C."/>
            <person name="Han C."/>
            <person name="Sozhamannan S."/>
            <person name="Rosenzweig C.N."/>
            <person name="Skowronski E.W."/>
        </authorList>
    </citation>
    <scope>NUCLEOTIDE SEQUENCE [LARGE SCALE GENOMIC DNA]</scope>
    <source>
        <strain evidence="4 5">PIT1</strain>
    </source>
</reference>
<dbReference type="GO" id="GO:0004181">
    <property type="term" value="F:metallocarboxypeptidase activity"/>
    <property type="evidence" value="ECO:0007669"/>
    <property type="project" value="InterPro"/>
</dbReference>
<keyword evidence="5" id="KW-1185">Reference proteome</keyword>
<dbReference type="Pfam" id="PF00246">
    <property type="entry name" value="Peptidase_M14"/>
    <property type="match status" value="1"/>
</dbReference>
<dbReference type="Gene3D" id="3.40.630.10">
    <property type="entry name" value="Zn peptidases"/>
    <property type="match status" value="1"/>
</dbReference>
<evidence type="ECO:0000313" key="5">
    <source>
        <dbReference type="Proteomes" id="UP000288279"/>
    </source>
</evidence>
<dbReference type="InterPro" id="IPR000834">
    <property type="entry name" value="Peptidase_M14"/>
</dbReference>
<proteinExistence type="inferred from homology"/>
<evidence type="ECO:0000256" key="2">
    <source>
        <dbReference type="SAM" id="SignalP"/>
    </source>
</evidence>
<comment type="similarity">
    <text evidence="1">Belongs to the peptidase M14 family.</text>
</comment>
<dbReference type="GO" id="GO:0008270">
    <property type="term" value="F:zinc ion binding"/>
    <property type="evidence" value="ECO:0007669"/>
    <property type="project" value="InterPro"/>
</dbReference>
<protein>
    <submittedName>
        <fullName evidence="4">Peptidase M14</fullName>
    </submittedName>
</protein>
<dbReference type="RefSeq" id="WP_126827307.1">
    <property type="nucleotide sequence ID" value="NZ_PIQG01000002.1"/>
</dbReference>
<dbReference type="EMBL" id="PIQG01000002">
    <property type="protein sequence ID" value="RUO78668.1"/>
    <property type="molecule type" value="Genomic_DNA"/>
</dbReference>
<sequence length="876" mass="98393">MLQRIFLVLATVILSLGSSQAFAKSLNDYLPDDVTYDPSVPKPAEVLGYEVGEWHVRHDQLVRYMEVLSEHSDRFQLEVTGRTHQQRPLLLLTITAPENFANLEELRQQHLALADPSRDGDPASAPLVLYMGYSIHGDEPSGSNAALLYAYYLAAAQGEKIEQLLKDTIILLDPSLNPDGLARFANWANQHKSMNLVSDTQHREHVQDMPRGRVNHYWFDLNRDWLLLQHPESRARITNFQKWKPNVLTDFHEMGTDSTFFFQPGIPTRRNPHTPEENVTLTAELAEEHAAALDAKARLYYTEESFDDFYVGKGSTYPDVQGAIGILFEQGSSRGHAQDSINGLVEFPFTIENQFITSLTTMYGAHARKEAFLDYQQRFFDNAMEKAKKDDYKGYVFGGVDDAGRVQGMLDILRQHQIEVYQLTRNITIDGRRFDADNSFYVPLEQPQYTLIKAVFSTQQSFRDNTFYDVSSWSLPLAFDVDFARFDGRRINIADEVYEAPRFTGKRLADNAVAYAFEWHHYFAPRALQQLLEAGIHVRQADESFTASTGSGNKDFAQGAVVITQAYQQQDWVAVQDKVLEIAIDNQIDVFSINSGLTPRGIDLGSRNLRPVEPISVMMLVGTDTNMYENGETWYYLDRHVGVPVSMVDTDRLMRSDLSRYTHIIMVDGSYRSLTKAAAERLQQWVRQGGTVIGQRGGARWLAEHGILQGKFVAGDAFKEKFPTADLSFADMDSYYGKRRVAGAIFGVTLDTTHPLSFGMTDARLPMFKNSLNALEVPNSPFVSVARYNDEPLLAGYAAAENREVIGGKTAILAHRLGSGRVIGFADNVNFRAYFWGTAKLLSNAIFMAPAITPTVSDEENAAAAAEEAAEQAHAH</sequence>
<evidence type="ECO:0000313" key="4">
    <source>
        <dbReference type="EMBL" id="RUO78668.1"/>
    </source>
</evidence>
<evidence type="ECO:0000256" key="1">
    <source>
        <dbReference type="PROSITE-ProRule" id="PRU01379"/>
    </source>
</evidence>
<dbReference type="SMART" id="SM00631">
    <property type="entry name" value="Zn_pept"/>
    <property type="match status" value="1"/>
</dbReference>
<dbReference type="Proteomes" id="UP000288279">
    <property type="component" value="Unassembled WGS sequence"/>
</dbReference>
<dbReference type="SUPFAM" id="SSF52317">
    <property type="entry name" value="Class I glutamine amidotransferase-like"/>
    <property type="match status" value="1"/>
</dbReference>
<dbReference type="AlphaFoldDB" id="A0A432ZL18"/>
<dbReference type="PROSITE" id="PS52035">
    <property type="entry name" value="PEPTIDASE_M14"/>
    <property type="match status" value="1"/>
</dbReference>
<feature type="chain" id="PRO_5019466262" evidence="2">
    <location>
        <begin position="24"/>
        <end position="876"/>
    </location>
</feature>
<name>A0A432ZL18_9GAMM</name>
<accession>A0A432ZL18</accession>
<dbReference type="SUPFAM" id="SSF53187">
    <property type="entry name" value="Zn-dependent exopeptidases"/>
    <property type="match status" value="1"/>
</dbReference>
<dbReference type="OrthoDB" id="9758209at2"/>
<feature type="domain" description="Peptidase M14" evidence="3">
    <location>
        <begin position="54"/>
        <end position="390"/>
    </location>
</feature>
<gene>
    <name evidence="4" type="ORF">CWI83_06520</name>
</gene>
<evidence type="ECO:0000259" key="3">
    <source>
        <dbReference type="PROSITE" id="PS52035"/>
    </source>
</evidence>
<feature type="signal peptide" evidence="2">
    <location>
        <begin position="1"/>
        <end position="23"/>
    </location>
</feature>
<keyword evidence="2" id="KW-0732">Signal</keyword>
<comment type="caution">
    <text evidence="1">Lacks conserved residue(s) required for the propagation of feature annotation.</text>
</comment>
<dbReference type="InterPro" id="IPR029062">
    <property type="entry name" value="Class_I_gatase-like"/>
</dbReference>